<dbReference type="Proteomes" id="UP000669179">
    <property type="component" value="Unassembled WGS sequence"/>
</dbReference>
<dbReference type="InterPro" id="IPR014747">
    <property type="entry name" value="Bac_photo_RC_H_C"/>
</dbReference>
<dbReference type="Gene3D" id="3.90.50.10">
    <property type="entry name" value="Photosynthetic Reaction Center, subunit H, domain 2"/>
    <property type="match status" value="1"/>
</dbReference>
<keyword evidence="2" id="KW-1185">Reference proteome</keyword>
<dbReference type="RefSeq" id="WP_208261840.1">
    <property type="nucleotide sequence ID" value="NZ_JAGEOJ010000022.1"/>
</dbReference>
<evidence type="ECO:0008006" key="3">
    <source>
        <dbReference type="Google" id="ProtNLM"/>
    </source>
</evidence>
<organism evidence="1 2">
    <name type="scientific">Actinomadura barringtoniae</name>
    <dbReference type="NCBI Taxonomy" id="1427535"/>
    <lineage>
        <taxon>Bacteria</taxon>
        <taxon>Bacillati</taxon>
        <taxon>Actinomycetota</taxon>
        <taxon>Actinomycetes</taxon>
        <taxon>Streptosporangiales</taxon>
        <taxon>Thermomonosporaceae</taxon>
        <taxon>Actinomadura</taxon>
    </lineage>
</organism>
<dbReference type="EMBL" id="JAGEOJ010000022">
    <property type="protein sequence ID" value="MBO2453824.1"/>
    <property type="molecule type" value="Genomic_DNA"/>
</dbReference>
<sequence>MTGDDGVELGVIEEVFDDDVKHKPEWALVRSRESGDDHLVPVGASEMVDGTCRVPYTAEKVAAAPSLNTADQHISPEQEELLRSHYGIGVITTTWAAGSSAEE</sequence>
<dbReference type="GO" id="GO:0030077">
    <property type="term" value="C:plasma membrane light-harvesting complex"/>
    <property type="evidence" value="ECO:0007669"/>
    <property type="project" value="InterPro"/>
</dbReference>
<accession>A0A939PPM4</accession>
<evidence type="ECO:0000313" key="1">
    <source>
        <dbReference type="EMBL" id="MBO2453824.1"/>
    </source>
</evidence>
<dbReference type="GO" id="GO:0019684">
    <property type="term" value="P:photosynthesis, light reaction"/>
    <property type="evidence" value="ECO:0007669"/>
    <property type="project" value="InterPro"/>
</dbReference>
<protein>
    <recommendedName>
        <fullName evidence="3">PRC-barrel domain containing protein</fullName>
    </recommendedName>
</protein>
<proteinExistence type="predicted"/>
<dbReference type="SUPFAM" id="SSF50346">
    <property type="entry name" value="PRC-barrel domain"/>
    <property type="match status" value="1"/>
</dbReference>
<comment type="caution">
    <text evidence="1">The sequence shown here is derived from an EMBL/GenBank/DDBJ whole genome shotgun (WGS) entry which is preliminary data.</text>
</comment>
<dbReference type="InterPro" id="IPR011033">
    <property type="entry name" value="PRC_barrel-like_sf"/>
</dbReference>
<reference evidence="1" key="1">
    <citation type="submission" date="2021-03" db="EMBL/GenBank/DDBJ databases">
        <authorList>
            <person name="Kanchanasin P."/>
            <person name="Saeng-In P."/>
            <person name="Phongsopitanun W."/>
            <person name="Yuki M."/>
            <person name="Kudo T."/>
            <person name="Ohkuma M."/>
            <person name="Tanasupawat S."/>
        </authorList>
    </citation>
    <scope>NUCLEOTIDE SEQUENCE</scope>
    <source>
        <strain evidence="1">GKU 128</strain>
    </source>
</reference>
<evidence type="ECO:0000313" key="2">
    <source>
        <dbReference type="Proteomes" id="UP000669179"/>
    </source>
</evidence>
<dbReference type="AlphaFoldDB" id="A0A939PPM4"/>
<name>A0A939PPM4_9ACTN</name>
<gene>
    <name evidence="1" type="ORF">J4573_42510</name>
</gene>